<dbReference type="PANTHER" id="PTHR31581">
    <property type="entry name" value="KICSTOR COMPLEX PROTEIN C12ORF66"/>
    <property type="match status" value="1"/>
</dbReference>
<dbReference type="AlphaFoldDB" id="A0A2T7PFC5"/>
<dbReference type="Pfam" id="PF09404">
    <property type="entry name" value="C12orf66_like"/>
    <property type="match status" value="1"/>
</dbReference>
<proteinExistence type="inferred from homology"/>
<dbReference type="SUPFAM" id="SSF158548">
    <property type="entry name" value="FLJ32549 domain-like"/>
    <property type="match status" value="1"/>
</dbReference>
<dbReference type="FunFam" id="1.10.3450.30:FF:000001">
    <property type="entry name" value="KICSTOR complex protein C12orf66 homolog"/>
    <property type="match status" value="1"/>
</dbReference>
<dbReference type="STRING" id="400727.A0A2T7PFC5"/>
<dbReference type="OrthoDB" id="18134at2759"/>
<evidence type="ECO:0000256" key="4">
    <source>
        <dbReference type="ARBA" id="ARBA00060863"/>
    </source>
</evidence>
<dbReference type="Proteomes" id="UP000245119">
    <property type="component" value="Linkage Group LG4"/>
</dbReference>
<comment type="caution">
    <text evidence="7">The sequence shown here is derived from an EMBL/GenBank/DDBJ whole genome shotgun (WGS) entry which is preliminary data.</text>
</comment>
<name>A0A2T7PFC5_POMCA</name>
<protein>
    <recommendedName>
        <fullName evidence="5">KICSTOR subunit 2</fullName>
    </recommendedName>
</protein>
<dbReference type="InterPro" id="IPR038060">
    <property type="entry name" value="C12orf66-like_central_sf"/>
</dbReference>
<evidence type="ECO:0000256" key="3">
    <source>
        <dbReference type="ARBA" id="ARBA00023228"/>
    </source>
</evidence>
<dbReference type="PANTHER" id="PTHR31581:SF1">
    <property type="entry name" value="KICSTOR SUBUNIT 2"/>
    <property type="match status" value="1"/>
</dbReference>
<keyword evidence="8" id="KW-1185">Reference proteome</keyword>
<dbReference type="GO" id="GO:0061462">
    <property type="term" value="P:protein localization to lysosome"/>
    <property type="evidence" value="ECO:0007669"/>
    <property type="project" value="TreeGrafter"/>
</dbReference>
<evidence type="ECO:0000313" key="7">
    <source>
        <dbReference type="EMBL" id="PVD32126.1"/>
    </source>
</evidence>
<evidence type="ECO:0000256" key="2">
    <source>
        <dbReference type="ARBA" id="ARBA00023136"/>
    </source>
</evidence>
<keyword evidence="3" id="KW-0458">Lysosome</keyword>
<reference evidence="7 8" key="1">
    <citation type="submission" date="2018-04" db="EMBL/GenBank/DDBJ databases">
        <title>The genome of golden apple snail Pomacea canaliculata provides insight into stress tolerance and invasive adaptation.</title>
        <authorList>
            <person name="Liu C."/>
            <person name="Liu B."/>
            <person name="Ren Y."/>
            <person name="Zhang Y."/>
            <person name="Wang H."/>
            <person name="Li S."/>
            <person name="Jiang F."/>
            <person name="Yin L."/>
            <person name="Zhang G."/>
            <person name="Qian W."/>
            <person name="Fan W."/>
        </authorList>
    </citation>
    <scope>NUCLEOTIDE SEQUENCE [LARGE SCALE GENOMIC DNA]</scope>
    <source>
        <strain evidence="7">SZHN2017</strain>
        <tissue evidence="7">Muscle</tissue>
    </source>
</reference>
<sequence length="454" mass="51836">MASASCLASPMGPREELILETFFSKLGQLAFDKAKEMMDKEKEAHKAFTTASWGALVQCLSQFVMAEKMYLSLSFLEQKRFHAIGRSKDNLRTMHLLLMQEYQRMSDSAPSSPTSRHSSPSASLPSPSLSSAEFEILLSHLCGQLYHFLAARQKMVDFYEQVSNLGAHRHMNFEDLSTMVNHILQAHGKEFHHPLLSPLRSYFNWECDVLSHLLQAQILMSEWQFLPSLLQLHSAHSKLQEWRNAANVKESKKPFASGPKISTMPALFLWLAKFKGFLVSKFSVYFYATLSKHSTPNDMKMWLSKAPEDYFSKIVTFQKRSDAYNISLVLDTNGLKNARTGNGYHHPDRPVEIPQGMDSYPAILTYPNEQPMGHWPNVLMLITPTCLAEKCSYFFDSKALSTYFIVKIDPRIYLVVIFETKKSEKDSYINSFLTDFSAQLRGHWILGSLKSPLK</sequence>
<accession>A0A2T7PFC5</accession>
<keyword evidence="2" id="KW-0472">Membrane</keyword>
<dbReference type="OMA" id="PQKFINA"/>
<evidence type="ECO:0000313" key="8">
    <source>
        <dbReference type="Proteomes" id="UP000245119"/>
    </source>
</evidence>
<dbReference type="SUPFAM" id="SSF160651">
    <property type="entry name" value="FLJ32549 C-terminal domain-like"/>
    <property type="match status" value="1"/>
</dbReference>
<dbReference type="GO" id="GO:0034198">
    <property type="term" value="P:cellular response to amino acid starvation"/>
    <property type="evidence" value="ECO:0007669"/>
    <property type="project" value="TreeGrafter"/>
</dbReference>
<comment type="similarity">
    <text evidence="4">Belongs to the KICS2 family.</text>
</comment>
<evidence type="ECO:0000256" key="1">
    <source>
        <dbReference type="ARBA" id="ARBA00004656"/>
    </source>
</evidence>
<gene>
    <name evidence="7" type="ORF">C0Q70_07554</name>
</gene>
<organism evidence="7 8">
    <name type="scientific">Pomacea canaliculata</name>
    <name type="common">Golden apple snail</name>
    <dbReference type="NCBI Taxonomy" id="400727"/>
    <lineage>
        <taxon>Eukaryota</taxon>
        <taxon>Metazoa</taxon>
        <taxon>Spiralia</taxon>
        <taxon>Lophotrochozoa</taxon>
        <taxon>Mollusca</taxon>
        <taxon>Gastropoda</taxon>
        <taxon>Caenogastropoda</taxon>
        <taxon>Architaenioglossa</taxon>
        <taxon>Ampullarioidea</taxon>
        <taxon>Ampullariidae</taxon>
        <taxon>Pomacea</taxon>
    </lineage>
</organism>
<dbReference type="GO" id="GO:0042149">
    <property type="term" value="P:cellular response to glucose starvation"/>
    <property type="evidence" value="ECO:0007669"/>
    <property type="project" value="TreeGrafter"/>
</dbReference>
<dbReference type="EMBL" id="PZQS01000004">
    <property type="protein sequence ID" value="PVD32126.1"/>
    <property type="molecule type" value="Genomic_DNA"/>
</dbReference>
<dbReference type="InterPro" id="IPR018544">
    <property type="entry name" value="KICS_2"/>
</dbReference>
<comment type="subcellular location">
    <subcellularLocation>
        <location evidence="1">Lysosome membrane</location>
    </subcellularLocation>
</comment>
<feature type="region of interest" description="Disordered" evidence="6">
    <location>
        <begin position="106"/>
        <end position="126"/>
    </location>
</feature>
<evidence type="ECO:0000256" key="5">
    <source>
        <dbReference type="ARBA" id="ARBA00072667"/>
    </source>
</evidence>
<evidence type="ECO:0000256" key="6">
    <source>
        <dbReference type="SAM" id="MobiDB-lite"/>
    </source>
</evidence>
<dbReference type="Gene3D" id="1.10.3450.30">
    <property type="match status" value="1"/>
</dbReference>
<dbReference type="GO" id="GO:1904262">
    <property type="term" value="P:negative regulation of TORC1 signaling"/>
    <property type="evidence" value="ECO:0007669"/>
    <property type="project" value="TreeGrafter"/>
</dbReference>
<dbReference type="GO" id="GO:0005765">
    <property type="term" value="C:lysosomal membrane"/>
    <property type="evidence" value="ECO:0007669"/>
    <property type="project" value="UniProtKB-SubCell"/>
</dbReference>